<protein>
    <submittedName>
        <fullName evidence="2">Uncharacterized protein</fullName>
    </submittedName>
</protein>
<name>A0ABP8ZEP9_9ACTN</name>
<dbReference type="EMBL" id="BAABKN010000030">
    <property type="protein sequence ID" value="GAA4754685.1"/>
    <property type="molecule type" value="Genomic_DNA"/>
</dbReference>
<evidence type="ECO:0000313" key="2">
    <source>
        <dbReference type="EMBL" id="GAA4754685.1"/>
    </source>
</evidence>
<evidence type="ECO:0000313" key="3">
    <source>
        <dbReference type="Proteomes" id="UP001499882"/>
    </source>
</evidence>
<dbReference type="Pfam" id="PF17963">
    <property type="entry name" value="Big_9"/>
    <property type="match status" value="1"/>
</dbReference>
<dbReference type="Proteomes" id="UP001499882">
    <property type="component" value="Unassembled WGS sequence"/>
</dbReference>
<keyword evidence="3" id="KW-1185">Reference proteome</keyword>
<gene>
    <name evidence="2" type="ORF">GCM10023350_45150</name>
</gene>
<keyword evidence="1" id="KW-0732">Signal</keyword>
<comment type="caution">
    <text evidence="2">The sequence shown here is derived from an EMBL/GenBank/DDBJ whole genome shotgun (WGS) entry which is preliminary data.</text>
</comment>
<reference evidence="3" key="1">
    <citation type="journal article" date="2019" name="Int. J. Syst. Evol. Microbiol.">
        <title>The Global Catalogue of Microorganisms (GCM) 10K type strain sequencing project: providing services to taxonomists for standard genome sequencing and annotation.</title>
        <authorList>
            <consortium name="The Broad Institute Genomics Platform"/>
            <consortium name="The Broad Institute Genome Sequencing Center for Infectious Disease"/>
            <person name="Wu L."/>
            <person name="Ma J."/>
        </authorList>
    </citation>
    <scope>NUCLEOTIDE SEQUENCE [LARGE SCALE GENOMIC DNA]</scope>
    <source>
        <strain evidence="3">JCM 18532</strain>
    </source>
</reference>
<proteinExistence type="predicted"/>
<evidence type="ECO:0000256" key="1">
    <source>
        <dbReference type="SAM" id="SignalP"/>
    </source>
</evidence>
<feature type="chain" id="PRO_5045866928" evidence="1">
    <location>
        <begin position="31"/>
        <end position="257"/>
    </location>
</feature>
<accession>A0ABP8ZEP9</accession>
<organism evidence="2 3">
    <name type="scientific">Nocardioides endophyticus</name>
    <dbReference type="NCBI Taxonomy" id="1353775"/>
    <lineage>
        <taxon>Bacteria</taxon>
        <taxon>Bacillati</taxon>
        <taxon>Actinomycetota</taxon>
        <taxon>Actinomycetes</taxon>
        <taxon>Propionibacteriales</taxon>
        <taxon>Nocardioidaceae</taxon>
        <taxon>Nocardioides</taxon>
    </lineage>
</organism>
<dbReference type="RefSeq" id="WP_345529337.1">
    <property type="nucleotide sequence ID" value="NZ_BAABKN010000030.1"/>
</dbReference>
<feature type="signal peptide" evidence="1">
    <location>
        <begin position="1"/>
        <end position="30"/>
    </location>
</feature>
<sequence length="257" mass="27527">MRTSALARFTGGIAASVLGLTLLGAAPAIADEPPLPVVVDDTVTLYPGQSAQVDVLANDSSPTGDSLALCRFPELNLDKKPPAVIVAHDSMFFSDESSDPGDVMILVTPRAHGTHVIDYYVCDHTHLVPAKLTVVVGEVAPVKVHKIAGKPGRLRVTNTNTKTIRFWFGHPKALRPDGRIKIPAGKTRTVRVQRHRIVWIALIGAGSGKASMFASPGIADMGTVSNIKLKGKPLPKPKEPDFAIDEDVEDLIGRWRA</sequence>